<feature type="region of interest" description="Disordered" evidence="8">
    <location>
        <begin position="1"/>
        <end position="218"/>
    </location>
</feature>
<keyword evidence="3 9" id="KW-0812">Transmembrane</keyword>
<feature type="transmembrane region" description="Helical" evidence="9">
    <location>
        <begin position="612"/>
        <end position="631"/>
    </location>
</feature>
<feature type="transmembrane region" description="Helical" evidence="9">
    <location>
        <begin position="235"/>
        <end position="254"/>
    </location>
</feature>
<evidence type="ECO:0000256" key="8">
    <source>
        <dbReference type="SAM" id="MobiDB-lite"/>
    </source>
</evidence>
<evidence type="ECO:0000256" key="9">
    <source>
        <dbReference type="SAM" id="Phobius"/>
    </source>
</evidence>
<dbReference type="EMBL" id="VIGB01000003">
    <property type="protein sequence ID" value="TQF03757.1"/>
    <property type="molecule type" value="Genomic_DNA"/>
</dbReference>
<proteinExistence type="predicted"/>
<gene>
    <name evidence="10" type="primary">murJ</name>
    <name evidence="10" type="ORF">E6W39_17860</name>
</gene>
<feature type="compositionally biased region" description="Low complexity" evidence="8">
    <location>
        <begin position="93"/>
        <end position="104"/>
    </location>
</feature>
<keyword evidence="2" id="KW-1003">Cell membrane</keyword>
<feature type="compositionally biased region" description="Polar residues" evidence="8">
    <location>
        <begin position="170"/>
        <end position="181"/>
    </location>
</feature>
<feature type="transmembrane region" description="Helical" evidence="9">
    <location>
        <begin position="299"/>
        <end position="320"/>
    </location>
</feature>
<dbReference type="GO" id="GO:0009252">
    <property type="term" value="P:peptidoglycan biosynthetic process"/>
    <property type="evidence" value="ECO:0007669"/>
    <property type="project" value="UniProtKB-KW"/>
</dbReference>
<keyword evidence="7 9" id="KW-0472">Membrane</keyword>
<evidence type="ECO:0000256" key="3">
    <source>
        <dbReference type="ARBA" id="ARBA00022692"/>
    </source>
</evidence>
<feature type="transmembrane region" description="Helical" evidence="9">
    <location>
        <begin position="734"/>
        <end position="759"/>
    </location>
</feature>
<dbReference type="PANTHER" id="PTHR47019">
    <property type="entry name" value="LIPID II FLIPPASE MURJ"/>
    <property type="match status" value="1"/>
</dbReference>
<dbReference type="Proteomes" id="UP000319103">
    <property type="component" value="Unassembled WGS sequence"/>
</dbReference>
<accession>A0A540W4B5</accession>
<protein>
    <submittedName>
        <fullName evidence="10">Murein biosynthesis integral membrane protein MurJ</fullName>
    </submittedName>
</protein>
<dbReference type="InterPro" id="IPR051050">
    <property type="entry name" value="Lipid_II_flippase_MurJ/MviN"/>
</dbReference>
<dbReference type="GO" id="GO:0005886">
    <property type="term" value="C:plasma membrane"/>
    <property type="evidence" value="ECO:0007669"/>
    <property type="project" value="UniProtKB-SubCell"/>
</dbReference>
<sequence>MTTHTAGEPYGSYGQPESFGAAPQPHPAMPAQGQPEQHDQFVQYGYEQQPQGYAQQGYEQQPGYEQQASYDQPPQQLPGYEQPGYGYPPPQEAYPQYQAAPEQYGDPYQDPNAGYQQQWPQQPQAQQEPQQPQQFPQYQPYPGPQHAQEFHVSEPYQLPPDYGLPHTFNDPPTMTLRTITAQDPYPAPPAAPGLPHQREGAAEPDAEPARSEEATNNRNSLVMAVGTLASRGLGFVRSAVLVAALGGANLGSAFNVANTLPNIVFTMLIGGALQSIFVPELVRAAKQDKDGGVAYTDRLLTLCTLALGLLTVVAVLIAPWLVSIYAPDWTGSDRSLTITLARYCLTEIFFYGLFTLLGQVLTARNKFAAMMWTPILNNVVAIAVFGLYMAVGGQNDGTGKVTSGQAMLLGIGTALGVVVQALGLLPSLKAAKFKWTPRFDWRGSGLGAPIKSATWALLLVVVTQVAFTEITALTTSVDHMGTKLGLKSIGNAAYTYAYQLFVVPQGVITISMVTAILPQMSRAATEGNLQKIGTDLARVLRNSAAMIIAATVLFIAFSGQITHLAYGYGHKDAMLMAVISEALLAFAIGIPFFCAQYALARGFYSMGDARTPFWLTAVGSGTNVLFSFLAYEMFSPRWIIVGMAAAQSIACIVNMTVTGFALAKKLRRLPTAPEDPQHRAEVLRAAVRGQMHSGLDGRRVFGLHLGLVLACVPGALVGHFLADAVTGALGSGSVVISTLGNGIGLGVGSVAVLASLFLLARPFGVAGTVAPLARKLRLPFPAEPEPAVAGAGRRRRR</sequence>
<keyword evidence="5" id="KW-0573">Peptidoglycan synthesis</keyword>
<dbReference type="CDD" id="cd13123">
    <property type="entry name" value="MATE_MurJ_like"/>
    <property type="match status" value="1"/>
</dbReference>
<keyword evidence="6 9" id="KW-1133">Transmembrane helix</keyword>
<comment type="caution">
    <text evidence="10">The sequence shown here is derived from an EMBL/GenBank/DDBJ whole genome shotgun (WGS) entry which is preliminary data.</text>
</comment>
<evidence type="ECO:0000256" key="2">
    <source>
        <dbReference type="ARBA" id="ARBA00022475"/>
    </source>
</evidence>
<feature type="compositionally biased region" description="Basic and acidic residues" evidence="8">
    <location>
        <begin position="196"/>
        <end position="215"/>
    </location>
</feature>
<dbReference type="PANTHER" id="PTHR47019:SF1">
    <property type="entry name" value="LIPID II FLIPPASE MURJ"/>
    <property type="match status" value="1"/>
</dbReference>
<feature type="transmembrane region" description="Helical" evidence="9">
    <location>
        <begin position="260"/>
        <end position="278"/>
    </location>
</feature>
<keyword evidence="4" id="KW-0133">Cell shape</keyword>
<feature type="transmembrane region" description="Helical" evidence="9">
    <location>
        <begin position="539"/>
        <end position="561"/>
    </location>
</feature>
<feature type="transmembrane region" description="Helical" evidence="9">
    <location>
        <begin position="446"/>
        <end position="467"/>
    </location>
</feature>
<evidence type="ECO:0000256" key="1">
    <source>
        <dbReference type="ARBA" id="ARBA00004651"/>
    </source>
</evidence>
<keyword evidence="11" id="KW-1185">Reference proteome</keyword>
<dbReference type="Pfam" id="PF03023">
    <property type="entry name" value="MurJ"/>
    <property type="match status" value="1"/>
</dbReference>
<feature type="transmembrane region" description="Helical" evidence="9">
    <location>
        <begin position="700"/>
        <end position="722"/>
    </location>
</feature>
<dbReference type="OrthoDB" id="9786339at2"/>
<dbReference type="GO" id="GO:0034204">
    <property type="term" value="P:lipid translocation"/>
    <property type="evidence" value="ECO:0007669"/>
    <property type="project" value="TreeGrafter"/>
</dbReference>
<feature type="transmembrane region" description="Helical" evidence="9">
    <location>
        <begin position="340"/>
        <end position="363"/>
    </location>
</feature>
<dbReference type="GO" id="GO:0008360">
    <property type="term" value="P:regulation of cell shape"/>
    <property type="evidence" value="ECO:0007669"/>
    <property type="project" value="UniProtKB-KW"/>
</dbReference>
<reference evidence="10 11" key="1">
    <citation type="submission" date="2019-06" db="EMBL/GenBank/DDBJ databases">
        <title>Description of Kitasatospora acidophila sp. nov. isolated from pine grove soil, and reclassification of Streptomyces novaecaesareae to Kitasatospora novaeceasareae comb. nov.</title>
        <authorList>
            <person name="Kim M.J."/>
        </authorList>
    </citation>
    <scope>NUCLEOTIDE SEQUENCE [LARGE SCALE GENOMIC DNA]</scope>
    <source>
        <strain evidence="10 11">MMS16-CNU292</strain>
    </source>
</reference>
<dbReference type="NCBIfam" id="TIGR01695">
    <property type="entry name" value="murJ_mviN"/>
    <property type="match status" value="1"/>
</dbReference>
<evidence type="ECO:0000313" key="11">
    <source>
        <dbReference type="Proteomes" id="UP000319103"/>
    </source>
</evidence>
<feature type="transmembrane region" description="Helical" evidence="9">
    <location>
        <begin position="406"/>
        <end position="425"/>
    </location>
</feature>
<dbReference type="GO" id="GO:0015648">
    <property type="term" value="F:lipid-linked peptidoglycan transporter activity"/>
    <property type="evidence" value="ECO:0007669"/>
    <property type="project" value="TreeGrafter"/>
</dbReference>
<name>A0A540W4B5_9ACTN</name>
<evidence type="ECO:0000256" key="5">
    <source>
        <dbReference type="ARBA" id="ARBA00022984"/>
    </source>
</evidence>
<feature type="compositionally biased region" description="Low complexity" evidence="8">
    <location>
        <begin position="115"/>
        <end position="140"/>
    </location>
</feature>
<dbReference type="AlphaFoldDB" id="A0A540W4B5"/>
<feature type="transmembrane region" description="Helical" evidence="9">
    <location>
        <begin position="573"/>
        <end position="600"/>
    </location>
</feature>
<comment type="subcellular location">
    <subcellularLocation>
        <location evidence="1">Cell membrane</location>
        <topology evidence="1">Multi-pass membrane protein</topology>
    </subcellularLocation>
</comment>
<evidence type="ECO:0000256" key="4">
    <source>
        <dbReference type="ARBA" id="ARBA00022960"/>
    </source>
</evidence>
<evidence type="ECO:0000256" key="7">
    <source>
        <dbReference type="ARBA" id="ARBA00023136"/>
    </source>
</evidence>
<dbReference type="InterPro" id="IPR004268">
    <property type="entry name" value="MurJ"/>
</dbReference>
<evidence type="ECO:0000313" key="10">
    <source>
        <dbReference type="EMBL" id="TQF03757.1"/>
    </source>
</evidence>
<feature type="transmembrane region" description="Helical" evidence="9">
    <location>
        <begin position="637"/>
        <end position="663"/>
    </location>
</feature>
<feature type="transmembrane region" description="Helical" evidence="9">
    <location>
        <begin position="375"/>
        <end position="394"/>
    </location>
</feature>
<organism evidence="10 11">
    <name type="scientific">Kitasatospora acidiphila</name>
    <dbReference type="NCBI Taxonomy" id="2567942"/>
    <lineage>
        <taxon>Bacteria</taxon>
        <taxon>Bacillati</taxon>
        <taxon>Actinomycetota</taxon>
        <taxon>Actinomycetes</taxon>
        <taxon>Kitasatosporales</taxon>
        <taxon>Streptomycetaceae</taxon>
        <taxon>Kitasatospora</taxon>
    </lineage>
</organism>
<feature type="compositionally biased region" description="Low complexity" evidence="8">
    <location>
        <begin position="43"/>
        <end position="85"/>
    </location>
</feature>
<dbReference type="PRINTS" id="PR01806">
    <property type="entry name" value="VIRFACTRMVIN"/>
</dbReference>
<feature type="transmembrane region" description="Helical" evidence="9">
    <location>
        <begin position="496"/>
        <end position="518"/>
    </location>
</feature>
<dbReference type="RefSeq" id="WP_141634367.1">
    <property type="nucleotide sequence ID" value="NZ_VIGB01000003.1"/>
</dbReference>
<evidence type="ECO:0000256" key="6">
    <source>
        <dbReference type="ARBA" id="ARBA00022989"/>
    </source>
</evidence>